<dbReference type="AlphaFoldDB" id="A0AAE3TBI4"/>
<feature type="transmembrane region" description="Helical" evidence="6">
    <location>
        <begin position="20"/>
        <end position="42"/>
    </location>
</feature>
<evidence type="ECO:0000259" key="7">
    <source>
        <dbReference type="Pfam" id="PF02687"/>
    </source>
</evidence>
<evidence type="ECO:0000256" key="6">
    <source>
        <dbReference type="SAM" id="Phobius"/>
    </source>
</evidence>
<dbReference type="GO" id="GO:0005886">
    <property type="term" value="C:plasma membrane"/>
    <property type="evidence" value="ECO:0007669"/>
    <property type="project" value="UniProtKB-SubCell"/>
</dbReference>
<comment type="caution">
    <text evidence="9">The sequence shown here is derived from an EMBL/GenBank/DDBJ whole genome shotgun (WGS) entry which is preliminary data.</text>
</comment>
<accession>A0AAE3TBI4</accession>
<dbReference type="InterPro" id="IPR025857">
    <property type="entry name" value="MacB_PCD"/>
</dbReference>
<organism evidence="9 10">
    <name type="scientific">Stygiobacter electus</name>
    <dbReference type="NCBI Taxonomy" id="3032292"/>
    <lineage>
        <taxon>Bacteria</taxon>
        <taxon>Pseudomonadati</taxon>
        <taxon>Ignavibacteriota</taxon>
        <taxon>Ignavibacteria</taxon>
        <taxon>Ignavibacteriales</taxon>
        <taxon>Melioribacteraceae</taxon>
        <taxon>Stygiobacter</taxon>
    </lineage>
</organism>
<dbReference type="PANTHER" id="PTHR43738">
    <property type="entry name" value="ABC TRANSPORTER, MEMBRANE PROTEIN"/>
    <property type="match status" value="1"/>
</dbReference>
<keyword evidence="4 6" id="KW-1133">Transmembrane helix</keyword>
<dbReference type="RefSeq" id="WP_321534597.1">
    <property type="nucleotide sequence ID" value="NZ_JARGDL010000002.1"/>
</dbReference>
<feature type="transmembrane region" description="Helical" evidence="6">
    <location>
        <begin position="349"/>
        <end position="368"/>
    </location>
</feature>
<protein>
    <submittedName>
        <fullName evidence="9">ABC transporter permease</fullName>
    </submittedName>
</protein>
<evidence type="ECO:0000313" key="10">
    <source>
        <dbReference type="Proteomes" id="UP001221302"/>
    </source>
</evidence>
<dbReference type="Pfam" id="PF02687">
    <property type="entry name" value="FtsX"/>
    <property type="match status" value="1"/>
</dbReference>
<evidence type="ECO:0000256" key="3">
    <source>
        <dbReference type="ARBA" id="ARBA00022692"/>
    </source>
</evidence>
<comment type="subcellular location">
    <subcellularLocation>
        <location evidence="1">Cell membrane</location>
        <topology evidence="1">Multi-pass membrane protein</topology>
    </subcellularLocation>
</comment>
<feature type="transmembrane region" description="Helical" evidence="6">
    <location>
        <begin position="302"/>
        <end position="329"/>
    </location>
</feature>
<dbReference type="PANTHER" id="PTHR43738:SF3">
    <property type="entry name" value="ABC TRANSPORTER PERMEASE"/>
    <property type="match status" value="1"/>
</dbReference>
<dbReference type="Proteomes" id="UP001221302">
    <property type="component" value="Unassembled WGS sequence"/>
</dbReference>
<gene>
    <name evidence="9" type="ORF">P0M35_01585</name>
</gene>
<keyword evidence="2" id="KW-1003">Cell membrane</keyword>
<feature type="transmembrane region" description="Helical" evidence="6">
    <location>
        <begin position="261"/>
        <end position="281"/>
    </location>
</feature>
<evidence type="ECO:0000256" key="2">
    <source>
        <dbReference type="ARBA" id="ARBA00022475"/>
    </source>
</evidence>
<dbReference type="EMBL" id="JARGDL010000002">
    <property type="protein sequence ID" value="MDF1610830.1"/>
    <property type="molecule type" value="Genomic_DNA"/>
</dbReference>
<evidence type="ECO:0000256" key="5">
    <source>
        <dbReference type="ARBA" id="ARBA00023136"/>
    </source>
</evidence>
<feature type="domain" description="MacB-like periplasmic core" evidence="8">
    <location>
        <begin position="18"/>
        <end position="227"/>
    </location>
</feature>
<evidence type="ECO:0000256" key="1">
    <source>
        <dbReference type="ARBA" id="ARBA00004651"/>
    </source>
</evidence>
<dbReference type="Pfam" id="PF12704">
    <property type="entry name" value="MacB_PCD"/>
    <property type="match status" value="1"/>
</dbReference>
<feature type="domain" description="ABC3 transporter permease C-terminal" evidence="7">
    <location>
        <begin position="260"/>
        <end position="376"/>
    </location>
</feature>
<proteinExistence type="predicted"/>
<dbReference type="InterPro" id="IPR003838">
    <property type="entry name" value="ABC3_permease_C"/>
</dbReference>
<evidence type="ECO:0000259" key="8">
    <source>
        <dbReference type="Pfam" id="PF12704"/>
    </source>
</evidence>
<reference evidence="9" key="1">
    <citation type="submission" date="2023-03" db="EMBL/GenBank/DDBJ databases">
        <title>Stygiobacter electus gen. nov., sp. nov., facultatively anaerobic thermotolerant bacterium of the class Ignavibacteria from a well of Yessentuki mineral water deposit.</title>
        <authorList>
            <person name="Podosokorskaya O.A."/>
            <person name="Elcheninov A.G."/>
            <person name="Petrova N.F."/>
            <person name="Zavarzina D.G."/>
            <person name="Kublanov I.V."/>
            <person name="Merkel A.Y."/>
        </authorList>
    </citation>
    <scope>NUCLEOTIDE SEQUENCE</scope>
    <source>
        <strain evidence="9">09-Me</strain>
    </source>
</reference>
<evidence type="ECO:0000256" key="4">
    <source>
        <dbReference type="ARBA" id="ARBA00022989"/>
    </source>
</evidence>
<sequence length="386" mass="43538">MKILKLIFKNAFRHKLRTLLTILGITIAIIAFGLLRTVVTIWDSSVDATMANRLITRQAISFIFPLPVSYQEKIKSIDGVSNVTFATWFQGVYKDKNNFFARIAVDVETFFDVYPEFLIDAQQLENFKKQRNSCVIGADIAEQYKLKIGDPMTLEGDIYPGRWDFVIAGIYKGKNKNTDETQMIFHWNYINERMKVESPIRANEVGWYIVQIKDPNKSAIISEQIDALFRNSSAETKTETEKAFAQNFVASSGAIISAMNVMSFAIIGIIMLVVANTMIMSARERTREYAILKTLGFSAKHLFVLILGESLLISFIGGSIGISLIFPIVQGFEQAMPKGIFPFFFVEPITIFWAIVSIIFVGFISAVFPIQKALSTRIVDGFRFVG</sequence>
<keyword evidence="10" id="KW-1185">Reference proteome</keyword>
<keyword evidence="5 6" id="KW-0472">Membrane</keyword>
<keyword evidence="3 6" id="KW-0812">Transmembrane</keyword>
<name>A0AAE3TBI4_9BACT</name>
<dbReference type="InterPro" id="IPR051125">
    <property type="entry name" value="ABC-4/HrtB_transporter"/>
</dbReference>
<evidence type="ECO:0000313" key="9">
    <source>
        <dbReference type="EMBL" id="MDF1610830.1"/>
    </source>
</evidence>